<evidence type="ECO:0000313" key="3">
    <source>
        <dbReference type="Proteomes" id="UP000031978"/>
    </source>
</evidence>
<dbReference type="Pfam" id="PF03551">
    <property type="entry name" value="PadR"/>
    <property type="match status" value="1"/>
</dbReference>
<reference evidence="2 3" key="1">
    <citation type="submission" date="2014-12" db="EMBL/GenBank/DDBJ databases">
        <title>Draft Genome Sequences of Five Spore-Forming Food Isolates of Bacillus pumilus.</title>
        <authorList>
            <person name="de Jong A."/>
            <person name="van Heel A.J."/>
            <person name="Montalban-Lopez M."/>
            <person name="Krawczyk A.O."/>
            <person name="Berendsen E.M."/>
            <person name="Wells-Bennik M."/>
            <person name="Kuipers O.P."/>
        </authorList>
    </citation>
    <scope>NUCLEOTIDE SEQUENCE [LARGE SCALE GENOMIC DNA]</scope>
    <source>
        <strain evidence="2 3">B4127</strain>
    </source>
</reference>
<evidence type="ECO:0000259" key="1">
    <source>
        <dbReference type="Pfam" id="PF03551"/>
    </source>
</evidence>
<feature type="domain" description="Transcription regulator PadR N-terminal" evidence="1">
    <location>
        <begin position="26"/>
        <end position="98"/>
    </location>
</feature>
<evidence type="ECO:0000313" key="2">
    <source>
        <dbReference type="EMBL" id="KIL25794.1"/>
    </source>
</evidence>
<accession>A0AB34R1M8</accession>
<organism evidence="2 3">
    <name type="scientific">Bacillus pumilus</name>
    <name type="common">Bacillus mesentericus</name>
    <dbReference type="NCBI Taxonomy" id="1408"/>
    <lineage>
        <taxon>Bacteria</taxon>
        <taxon>Bacillati</taxon>
        <taxon>Bacillota</taxon>
        <taxon>Bacilli</taxon>
        <taxon>Bacillales</taxon>
        <taxon>Bacillaceae</taxon>
        <taxon>Bacillus</taxon>
    </lineage>
</organism>
<dbReference type="InterPro" id="IPR036390">
    <property type="entry name" value="WH_DNA-bd_sf"/>
</dbReference>
<dbReference type="AlphaFoldDB" id="A0AB34R1M8"/>
<sequence>MQGTGIGGTKMTTSTQMLKGILEGCLLSIISEGEIYGYEMTKKLAHYGFDQISEGSIYPILLRMQKEQLVTTVTKASASGPKRKYYTLTQAGEQALTEFITRWSELSKNVNCLLQKGK</sequence>
<dbReference type="Gene3D" id="1.10.10.10">
    <property type="entry name" value="Winged helix-like DNA-binding domain superfamily/Winged helix DNA-binding domain"/>
    <property type="match status" value="1"/>
</dbReference>
<dbReference type="PANTHER" id="PTHR33169">
    <property type="entry name" value="PADR-FAMILY TRANSCRIPTIONAL REGULATOR"/>
    <property type="match status" value="1"/>
</dbReference>
<dbReference type="SUPFAM" id="SSF46785">
    <property type="entry name" value="Winged helix' DNA-binding domain"/>
    <property type="match status" value="1"/>
</dbReference>
<comment type="caution">
    <text evidence="2">The sequence shown here is derived from an EMBL/GenBank/DDBJ whole genome shotgun (WGS) entry which is preliminary data.</text>
</comment>
<gene>
    <name evidence="2" type="ORF">B4127_1270</name>
</gene>
<dbReference type="EMBL" id="JXCL01000001">
    <property type="protein sequence ID" value="KIL25794.1"/>
    <property type="molecule type" value="Genomic_DNA"/>
</dbReference>
<dbReference type="InterPro" id="IPR036388">
    <property type="entry name" value="WH-like_DNA-bd_sf"/>
</dbReference>
<dbReference type="InterPro" id="IPR052509">
    <property type="entry name" value="Metal_resp_DNA-bind_regulator"/>
</dbReference>
<protein>
    <recommendedName>
        <fullName evidence="1">Transcription regulator PadR N-terminal domain-containing protein</fullName>
    </recommendedName>
</protein>
<proteinExistence type="predicted"/>
<dbReference type="PANTHER" id="PTHR33169:SF25">
    <property type="entry name" value="DNA-BINDING PROTEIN YIZB-RELATED"/>
    <property type="match status" value="1"/>
</dbReference>
<dbReference type="Proteomes" id="UP000031978">
    <property type="component" value="Unassembled WGS sequence"/>
</dbReference>
<name>A0AB34R1M8_BACPU</name>
<dbReference type="InterPro" id="IPR005149">
    <property type="entry name" value="Tscrpt_reg_PadR_N"/>
</dbReference>